<evidence type="ECO:0000313" key="17">
    <source>
        <dbReference type="EMBL" id="MDS0280751.1"/>
    </source>
</evidence>
<comment type="subunit">
    <text evidence="6">Composed of a catalytic GlpA/B dimer and of membrane bound GlpC.</text>
</comment>
<dbReference type="SUPFAM" id="SSF51905">
    <property type="entry name" value="FAD/NAD(P)-binding domain"/>
    <property type="match status" value="1"/>
</dbReference>
<keyword evidence="12" id="KW-0472">Membrane</keyword>
<dbReference type="Gene3D" id="1.10.10.1100">
    <property type="entry name" value="BFD-like [2Fe-2S]-binding domain"/>
    <property type="match status" value="1"/>
</dbReference>
<evidence type="ECO:0000259" key="15">
    <source>
        <dbReference type="Pfam" id="PF01266"/>
    </source>
</evidence>
<keyword evidence="18" id="KW-1185">Reference proteome</keyword>
<keyword evidence="8" id="KW-1003">Cell membrane</keyword>
<evidence type="ECO:0000256" key="11">
    <source>
        <dbReference type="ARBA" id="ARBA00023002"/>
    </source>
</evidence>
<evidence type="ECO:0000256" key="2">
    <source>
        <dbReference type="ARBA" id="ARBA00001974"/>
    </source>
</evidence>
<dbReference type="Pfam" id="PF01266">
    <property type="entry name" value="DAO"/>
    <property type="match status" value="1"/>
</dbReference>
<proteinExistence type="inferred from homology"/>
<evidence type="ECO:0000256" key="13">
    <source>
        <dbReference type="ARBA" id="ARBA00049055"/>
    </source>
</evidence>
<dbReference type="PANTHER" id="PTHR11985:SF15">
    <property type="entry name" value="GLYCEROL-3-PHOSPHATE DEHYDROGENASE, MITOCHONDRIAL"/>
    <property type="match status" value="1"/>
</dbReference>
<dbReference type="InterPro" id="IPR000447">
    <property type="entry name" value="G3P_DH_FAD-dep"/>
</dbReference>
<accession>A0ABU2FK71</accession>
<dbReference type="InterPro" id="IPR036188">
    <property type="entry name" value="FAD/NAD-bd_sf"/>
</dbReference>
<evidence type="ECO:0000256" key="8">
    <source>
        <dbReference type="ARBA" id="ARBA00022475"/>
    </source>
</evidence>
<dbReference type="InterPro" id="IPR007419">
    <property type="entry name" value="BFD-like_2Fe2S-bd_dom"/>
</dbReference>
<name>A0ABU2FK71_9EURY</name>
<gene>
    <name evidence="17" type="primary">glpA</name>
    <name evidence="17" type="ORF">NDI86_01360</name>
</gene>
<evidence type="ECO:0000256" key="7">
    <source>
        <dbReference type="ARBA" id="ARBA00013029"/>
    </source>
</evidence>
<comment type="similarity">
    <text evidence="5 14">Belongs to the FAD-dependent glycerol-3-phosphate dehydrogenase family.</text>
</comment>
<evidence type="ECO:0000256" key="14">
    <source>
        <dbReference type="RuleBase" id="RU361217"/>
    </source>
</evidence>
<dbReference type="EC" id="1.1.5.3" evidence="7 14"/>
<organism evidence="17 18">
    <name type="scientific">Haloarcula onubensis</name>
    <dbReference type="NCBI Taxonomy" id="2950539"/>
    <lineage>
        <taxon>Archaea</taxon>
        <taxon>Methanobacteriati</taxon>
        <taxon>Methanobacteriota</taxon>
        <taxon>Stenosarchaea group</taxon>
        <taxon>Halobacteria</taxon>
        <taxon>Halobacteriales</taxon>
        <taxon>Haloarculaceae</taxon>
        <taxon>Haloarcula</taxon>
    </lineage>
</organism>
<evidence type="ECO:0000256" key="10">
    <source>
        <dbReference type="ARBA" id="ARBA00022827"/>
    </source>
</evidence>
<evidence type="ECO:0000256" key="5">
    <source>
        <dbReference type="ARBA" id="ARBA00007330"/>
    </source>
</evidence>
<evidence type="ECO:0000313" key="18">
    <source>
        <dbReference type="Proteomes" id="UP001268864"/>
    </source>
</evidence>
<dbReference type="Gene3D" id="3.50.50.60">
    <property type="entry name" value="FAD/NAD(P)-binding domain"/>
    <property type="match status" value="3"/>
</dbReference>
<dbReference type="GO" id="GO:0004368">
    <property type="term" value="F:glycerol-3-phosphate dehydrogenase (quinone) activity"/>
    <property type="evidence" value="ECO:0007669"/>
    <property type="project" value="UniProtKB-EC"/>
</dbReference>
<keyword evidence="11 14" id="KW-0560">Oxidoreductase</keyword>
<keyword evidence="9 14" id="KW-0285">Flavoprotein</keyword>
<dbReference type="SUPFAM" id="SSF54373">
    <property type="entry name" value="FAD-linked reductases, C-terminal domain"/>
    <property type="match status" value="1"/>
</dbReference>
<dbReference type="PROSITE" id="PS00978">
    <property type="entry name" value="FAD_G3PDH_2"/>
    <property type="match status" value="1"/>
</dbReference>
<comment type="caution">
    <text evidence="17">The sequence shown here is derived from an EMBL/GenBank/DDBJ whole genome shotgun (WGS) entry which is preliminary data.</text>
</comment>
<dbReference type="InterPro" id="IPR017752">
    <property type="entry name" value="G3P_DH_GlpA_su"/>
</dbReference>
<protein>
    <recommendedName>
        <fullName evidence="7 14">Glycerol-3-phosphate dehydrogenase</fullName>
        <ecNumber evidence="7 14">1.1.5.3</ecNumber>
    </recommendedName>
</protein>
<evidence type="ECO:0000259" key="16">
    <source>
        <dbReference type="Pfam" id="PF04324"/>
    </source>
</evidence>
<dbReference type="EMBL" id="JAMQOS010000001">
    <property type="protein sequence ID" value="MDS0280751.1"/>
    <property type="molecule type" value="Genomic_DNA"/>
</dbReference>
<comment type="cofactor">
    <cofactor evidence="2 14">
        <name>FAD</name>
        <dbReference type="ChEBI" id="CHEBI:57692"/>
    </cofactor>
</comment>
<dbReference type="CDD" id="cd19946">
    <property type="entry name" value="GlpA-like_Fer2_BFD-like"/>
    <property type="match status" value="1"/>
</dbReference>
<dbReference type="PANTHER" id="PTHR11985">
    <property type="entry name" value="GLYCEROL-3-PHOSPHATE DEHYDROGENASE"/>
    <property type="match status" value="1"/>
</dbReference>
<evidence type="ECO:0000256" key="12">
    <source>
        <dbReference type="ARBA" id="ARBA00023136"/>
    </source>
</evidence>
<comment type="catalytic activity">
    <reaction evidence="13 14">
        <text>a quinone + sn-glycerol 3-phosphate = dihydroxyacetone phosphate + a quinol</text>
        <dbReference type="Rhea" id="RHEA:18977"/>
        <dbReference type="ChEBI" id="CHEBI:24646"/>
        <dbReference type="ChEBI" id="CHEBI:57597"/>
        <dbReference type="ChEBI" id="CHEBI:57642"/>
        <dbReference type="ChEBI" id="CHEBI:132124"/>
        <dbReference type="EC" id="1.1.5.3"/>
    </reaction>
</comment>
<dbReference type="Pfam" id="PF04324">
    <property type="entry name" value="Fer2_BFD"/>
    <property type="match status" value="1"/>
</dbReference>
<feature type="domain" description="BFD-like [2Fe-2S]-binding" evidence="16">
    <location>
        <begin position="434"/>
        <end position="478"/>
    </location>
</feature>
<evidence type="ECO:0000256" key="4">
    <source>
        <dbReference type="ARBA" id="ARBA00005157"/>
    </source>
</evidence>
<keyword evidence="10" id="KW-0274">FAD</keyword>
<dbReference type="InterPro" id="IPR041854">
    <property type="entry name" value="BFD-like_2Fe2S-bd_dom_sf"/>
</dbReference>
<dbReference type="Proteomes" id="UP001268864">
    <property type="component" value="Unassembled WGS sequence"/>
</dbReference>
<sequence>MSQSVVVIGGGATGTGTARDLAMRGFDVTLVERGNLTEGTTGRTHGHLHSGGRYAVSDQESAIDCMQENRILHDIAGHCIEDTGGLFVQLEGDSDEYFQKKLEGCAECDIPTEVISGEEARRREPYLTEDVERAIWVPDGAIDPFRLAVANAADAVSHGARIETHAEVADLRVEDGRVTGVEFERQGPNYLGEGNEGDRELVESDYVVSATGAWAGQLAAMADIELEMAISKGAMVVTNVRQLDTVINRCLPKGEGDTIIPHETTVLLGANDDPVDDPDDYPEEQWEVDMMIDIASEMVPAVEDARMIRAYWGVRPLYDPNPEADKDPGEVTRNYFVLDHSEDGVDGFTSIVGGKLTTYREMAESVTDHVCEQLGVDAVCRTAEEPLPGSSDPAALDAHMDEFDLRSPIARRSGQRLGDRAPEVLDVDGPNPTVCECEGVTRAEIRDAIEGCGADLNGVRLRTRASMGNCQGGFCTHRMGAELFDEFGQPTARDAIDELYQERWKGQRHTLWGEQLSQAMLNHMLHATTMNHDADLAVTGDEVDFAAFDGGVEVGGDSGAADVAADGGRHGD</sequence>
<evidence type="ECO:0000256" key="3">
    <source>
        <dbReference type="ARBA" id="ARBA00004202"/>
    </source>
</evidence>
<dbReference type="InterPro" id="IPR006076">
    <property type="entry name" value="FAD-dep_OxRdtase"/>
</dbReference>
<evidence type="ECO:0000256" key="9">
    <source>
        <dbReference type="ARBA" id="ARBA00022630"/>
    </source>
</evidence>
<dbReference type="NCBIfam" id="NF008313">
    <property type="entry name" value="PRK11101.1"/>
    <property type="match status" value="1"/>
</dbReference>
<dbReference type="PROSITE" id="PS00977">
    <property type="entry name" value="FAD_G3PDH_1"/>
    <property type="match status" value="1"/>
</dbReference>
<dbReference type="NCBIfam" id="TIGR03377">
    <property type="entry name" value="glycerol3P_GlpA"/>
    <property type="match status" value="1"/>
</dbReference>
<comment type="cofactor">
    <cofactor evidence="1">
        <name>FMN</name>
        <dbReference type="ChEBI" id="CHEBI:58210"/>
    </cofactor>
</comment>
<evidence type="ECO:0000256" key="1">
    <source>
        <dbReference type="ARBA" id="ARBA00001917"/>
    </source>
</evidence>
<dbReference type="RefSeq" id="WP_310898595.1">
    <property type="nucleotide sequence ID" value="NZ_JAMQOS010000001.1"/>
</dbReference>
<dbReference type="PRINTS" id="PR01001">
    <property type="entry name" value="FADG3PDH"/>
</dbReference>
<feature type="domain" description="FAD dependent oxidoreductase" evidence="15">
    <location>
        <begin position="5"/>
        <end position="360"/>
    </location>
</feature>
<reference evidence="17 18" key="1">
    <citation type="submission" date="2022-06" db="EMBL/GenBank/DDBJ databases">
        <title>Halomicroarcula sp. a new haloarchaeum isolate from saline soil.</title>
        <authorList>
            <person name="Strakova D."/>
            <person name="Galisteo C."/>
            <person name="Sanchez-Porro C."/>
            <person name="Ventosa A."/>
        </authorList>
    </citation>
    <scope>NUCLEOTIDE SEQUENCE [LARGE SCALE GENOMIC DNA]</scope>
    <source>
        <strain evidence="17 18">S3CR25-11</strain>
    </source>
</reference>
<evidence type="ECO:0000256" key="6">
    <source>
        <dbReference type="ARBA" id="ARBA00011331"/>
    </source>
</evidence>
<comment type="pathway">
    <text evidence="4">Polyol metabolism; glycerol degradation via glycerol kinase pathway; glycerone phosphate from sn-glycerol 3-phosphate (anaerobic route): step 1/1.</text>
</comment>
<comment type="subcellular location">
    <subcellularLocation>
        <location evidence="3">Cell membrane</location>
        <topology evidence="3">Peripheral membrane protein</topology>
    </subcellularLocation>
</comment>